<dbReference type="CDD" id="cd04301">
    <property type="entry name" value="NAT_SF"/>
    <property type="match status" value="1"/>
</dbReference>
<organism evidence="4 5">
    <name type="scientific">Gordonia jinhuaensis</name>
    <dbReference type="NCBI Taxonomy" id="1517702"/>
    <lineage>
        <taxon>Bacteria</taxon>
        <taxon>Bacillati</taxon>
        <taxon>Actinomycetota</taxon>
        <taxon>Actinomycetes</taxon>
        <taxon>Mycobacteriales</taxon>
        <taxon>Gordoniaceae</taxon>
        <taxon>Gordonia</taxon>
    </lineage>
</organism>
<dbReference type="GO" id="GO:0016747">
    <property type="term" value="F:acyltransferase activity, transferring groups other than amino-acyl groups"/>
    <property type="evidence" value="ECO:0007669"/>
    <property type="project" value="InterPro"/>
</dbReference>
<reference evidence="4" key="2">
    <citation type="submission" date="2020-09" db="EMBL/GenBank/DDBJ databases">
        <authorList>
            <person name="Sun Q."/>
            <person name="Zhou Y."/>
        </authorList>
    </citation>
    <scope>NUCLEOTIDE SEQUENCE</scope>
    <source>
        <strain evidence="4">CGMCC 1.12827</strain>
    </source>
</reference>
<dbReference type="InterPro" id="IPR000182">
    <property type="entry name" value="GNAT_dom"/>
</dbReference>
<keyword evidence="2" id="KW-0012">Acyltransferase</keyword>
<feature type="domain" description="N-acetyltransferase" evidence="3">
    <location>
        <begin position="3"/>
        <end position="170"/>
    </location>
</feature>
<dbReference type="Proteomes" id="UP000621454">
    <property type="component" value="Unassembled WGS sequence"/>
</dbReference>
<dbReference type="PANTHER" id="PTHR43072">
    <property type="entry name" value="N-ACETYLTRANSFERASE"/>
    <property type="match status" value="1"/>
</dbReference>
<dbReference type="PANTHER" id="PTHR43072:SF23">
    <property type="entry name" value="UPF0039 PROTEIN C11D3.02C"/>
    <property type="match status" value="1"/>
</dbReference>
<dbReference type="SUPFAM" id="SSF55729">
    <property type="entry name" value="Acyl-CoA N-acyltransferases (Nat)"/>
    <property type="match status" value="1"/>
</dbReference>
<evidence type="ECO:0000256" key="1">
    <source>
        <dbReference type="ARBA" id="ARBA00022679"/>
    </source>
</evidence>
<name>A0A916WT69_9ACTN</name>
<dbReference type="Pfam" id="PF00583">
    <property type="entry name" value="Acetyltransf_1"/>
    <property type="match status" value="1"/>
</dbReference>
<evidence type="ECO:0000313" key="4">
    <source>
        <dbReference type="EMBL" id="GGB27416.1"/>
    </source>
</evidence>
<comment type="caution">
    <text evidence="4">The sequence shown here is derived from an EMBL/GenBank/DDBJ whole genome shotgun (WGS) entry which is preliminary data.</text>
</comment>
<dbReference type="RefSeq" id="WP_188585922.1">
    <property type="nucleotide sequence ID" value="NZ_BMGC01000007.1"/>
</dbReference>
<accession>A0A916WT69</accession>
<keyword evidence="1" id="KW-0808">Transferase</keyword>
<dbReference type="PROSITE" id="PS51186">
    <property type="entry name" value="GNAT"/>
    <property type="match status" value="1"/>
</dbReference>
<dbReference type="AlphaFoldDB" id="A0A916WT69"/>
<proteinExistence type="predicted"/>
<dbReference type="EMBL" id="BMGC01000007">
    <property type="protein sequence ID" value="GGB27416.1"/>
    <property type="molecule type" value="Genomic_DNA"/>
</dbReference>
<evidence type="ECO:0000313" key="5">
    <source>
        <dbReference type="Proteomes" id="UP000621454"/>
    </source>
</evidence>
<sequence length="179" mass="19600">MTITIRPASASDSAEIAAIYRYYVDNTVITFDYESPDAHAWQVKMAGIHDAARPFLTAADENGTVVGFAYLAPFRAKQAYDWTVEDTIYLHPDHRGHGTGRRLLAALLTSASVDTVRRIIAVIAVTEETAASIALHTRLGFTDSGTLSRVGFKHDRWVDCRMLEYSLDPVDGADAPPTG</sequence>
<evidence type="ECO:0000256" key="2">
    <source>
        <dbReference type="ARBA" id="ARBA00023315"/>
    </source>
</evidence>
<evidence type="ECO:0000259" key="3">
    <source>
        <dbReference type="PROSITE" id="PS51186"/>
    </source>
</evidence>
<dbReference type="Gene3D" id="3.40.630.30">
    <property type="match status" value="1"/>
</dbReference>
<protein>
    <submittedName>
        <fullName evidence="4">N-acetyltransferase</fullName>
    </submittedName>
</protein>
<keyword evidence="5" id="KW-1185">Reference proteome</keyword>
<reference evidence="4" key="1">
    <citation type="journal article" date="2014" name="Int. J. Syst. Evol. Microbiol.">
        <title>Complete genome sequence of Corynebacterium casei LMG S-19264T (=DSM 44701T), isolated from a smear-ripened cheese.</title>
        <authorList>
            <consortium name="US DOE Joint Genome Institute (JGI-PGF)"/>
            <person name="Walter F."/>
            <person name="Albersmeier A."/>
            <person name="Kalinowski J."/>
            <person name="Ruckert C."/>
        </authorList>
    </citation>
    <scope>NUCLEOTIDE SEQUENCE</scope>
    <source>
        <strain evidence="4">CGMCC 1.12827</strain>
    </source>
</reference>
<gene>
    <name evidence="4" type="primary">yncA</name>
    <name evidence="4" type="ORF">GCM10011489_14480</name>
</gene>
<dbReference type="InterPro" id="IPR016181">
    <property type="entry name" value="Acyl_CoA_acyltransferase"/>
</dbReference>